<name>A0A812TF34_9DINO</name>
<dbReference type="Gene3D" id="2.30.42.10">
    <property type="match status" value="1"/>
</dbReference>
<feature type="domain" description="PDZ" evidence="11">
    <location>
        <begin position="65"/>
        <end position="123"/>
    </location>
</feature>
<evidence type="ECO:0000259" key="10">
    <source>
        <dbReference type="PROSITE" id="PS50103"/>
    </source>
</evidence>
<feature type="region of interest" description="Disordered" evidence="8">
    <location>
        <begin position="565"/>
        <end position="639"/>
    </location>
</feature>
<comment type="subcellular location">
    <subcellularLocation>
        <location evidence="1">Plastid</location>
        <location evidence="1">Chloroplast</location>
    </subcellularLocation>
</comment>
<dbReference type="InterPro" id="IPR036397">
    <property type="entry name" value="RNaseH_sf"/>
</dbReference>
<dbReference type="GO" id="GO:0009507">
    <property type="term" value="C:chloroplast"/>
    <property type="evidence" value="ECO:0007669"/>
    <property type="project" value="UniProtKB-SubCell"/>
</dbReference>
<feature type="compositionally biased region" description="Low complexity" evidence="8">
    <location>
        <begin position="565"/>
        <end position="594"/>
    </location>
</feature>
<feature type="binding site" description="axial binding residue" evidence="5">
    <location>
        <position position="3482"/>
    </location>
    <ligand>
        <name>chlorophyll b</name>
        <dbReference type="ChEBI" id="CHEBI:61721"/>
        <label>1</label>
    </ligand>
    <ligandPart>
        <name>Mg</name>
        <dbReference type="ChEBI" id="CHEBI:25107"/>
    </ligandPart>
</feature>
<feature type="region of interest" description="Disordered" evidence="8">
    <location>
        <begin position="194"/>
        <end position="241"/>
    </location>
</feature>
<evidence type="ECO:0000256" key="2">
    <source>
        <dbReference type="ARBA" id="ARBA00022528"/>
    </source>
</evidence>
<feature type="compositionally biased region" description="Pro residues" evidence="8">
    <location>
        <begin position="622"/>
        <end position="635"/>
    </location>
</feature>
<sequence>MGERAASRTNKVLNKISGMYVSKTIGYSKDYADNFQRVFGKSGPTEEAGDEGTQVANLRSVDFPQGPLGLEIEWTAPPVVVSVDPEGAAQAATLREGQVLLEINGRDVTESLPEFEIEHLMQQRPLNMQIGDAAKAPTPSRWDGVRQQGLLQVSGVLSGATCQELLVFVNSEVKRSMAASDGSVAGPVMMAQTAEPQDPTTSARPLLNGQGHRPRSSEPDTRDGYGSIVQTSETGHGDTEHGELEAYGATREGGAEHGAMDSQANEQPDRTLGSDNALRTEQPDTARETGGNAVATTTGRVSGRGVTGFLWETVQTFTGVRQEPVSSGSSGPEAYYSVGTASMGEETFPLLAEGTQGSGDGGADCPTGPLFTEPMMEQLEAMEAAAPLLYGSQTPQDWTPPPPPRSEASASSGAIQAEVHRQLEALRREHQGQLQYLARENEALRSRLVSGQVSTLQQVPQVPGSQQVPQVPGLQQVPQVPGSQQVPQVPGLQQMPQVPGLQQVPQVPGLQQVPQVPGLHQVPQVPGSQQVPQVPGSQQVPQVPGLQQVPQVPGLQQVPQVPGLQQVPQVPSSHQVPQVPGLQQVPQVPGLPQVADQVQTSNQGHTPPFWTGYLTPWTRNPSPTPGQPSEGPSPGPTADAILAGLQALLGGQTTAGGESSVEQVKYSWSEFPKLAEPGADSSLVFTDWLHSISPCIEDMSPTSADLWGHLQAEASSWYASYMGADPIARLLLVPSPSQHLTCARWSRVSKRLEALFLGACPKSVREELVASRIRSPLAILCRLHVLYAPGGVQEREMALQQLQQPSPGPNPQTALESLRRWKRWLTRVETLGGGVPDPLILAKALGVIVKPVLEASPEVLFRINLVRATLKVEAAPTLSVVMSYHAALTAELETLARTKLKQGSTPSAQAVTGPDPPEQNKGKGNGKGGASSKVIGKGEGASVPVRQGACKFFVQGTGCNKGDKCSHAHTWTDIPSHLRKGRCMACGGTGHMKSACPKVNALLDDAAKVLQAFHVNGVSESPPSPPPAAAKPTGASSSAQTVVPGTPVTVAALQSQLDALRKAVPDAKPSVQAVSGSVHAASLGGPGWNPSSPEPNHPEPMALIDSGATHPVRALQPEDAERGVTYIEVGLAGGASKIMPQTAAGTLLTEEKSHSQAIVPAGALVEQLGCSISWKRGKIVVTHPMYGRLQVRIRNGCPVLAETEALRLIEELEMKRLQELENQVEDLQARATGSRLDLLQAAASAYSKKPPGFCCRLAGIQATPGSQSHVVALVTWLWTLSTAMRGYTVPLTAAFRSSQTPESPLWKGFETWAGLPPVVKSRGNEEVWLSTNCRTEEMCASVTWSNLLQNMVKAMLPSPANPCAAAIEALDREIEEGLERDGISMQEPLDPKERGWWNHIRQGHLPYRRDCRACVYGSAVGLQHRRVPYPASFSLSCDLLGPLPEKGLSEESVAGKARHAYALVGAFRVPTELLDKNGWGNVEASLRDLFDKDLLEEMRKEGGKDLGVPKVPLPRPDEKDHSPHPSTSNHDPLEKGPSLRPSTCSPDPLEKDPSLHPSTRSPDPLEKVPQASVPEHSHLASDDPAWERVHTGDESEDLVSCEVEAQELEEDDRYDLQAFRQTIAFLQEPVPQTVLRFARPIPSKKATAIIPALHSIVGEIQQLGFPVRSLHTDQGREFLSDGVKNFCSNHGISVRMSEPHDKRANGLAERIVGWAKQRTRCLLTAARLDRKFWPLAMSYATATHLSMSTGKRLPAYFGQQVTYKRPVLPGHLKPWEPWADGRYMCPSQVVVDGHVVLKGDGNLIVVKNVRSDLVDAEQHLGDRLPAVVADGIESHPPASSVSYDPERDLPEADRFPHKKGPLQSEAAPSTFAAPAFRVTRKTPGVPASAAPLPKPSPARRRIVRKTAVRAVRLEVRGEEEARNLLAEEDFRPEIACELLDHVFGSWKKPGTAIGKGRGGHAGCILGAYAYGSIKKGITSLETSDGPADTATWTSLVVIQSDEVPPHRDLNNEQGTQNHLLCLDHVHLWTEGTAESNPVKGGGTTFDLTVCDSTGREHSGRVTEVSKKLVTFDARKWHSVVRTRRWMLAGYTPRGWDTSLVACHPEAPARQARSPHLTLPPKRLKVHCRATWVTSKMRPMGPSPIRPAVLTSVAASSAASHPEQIPEAPGEADSSCGASVGSGPWHDPRETPALVELIPQRLYDEGQEMGPISPALYAELVHVGNEADLVVRKNDAYYAEGAFQDVLRGYRVGTNGLDPIVGGLMLRDLARYRRETFGLEGETEEGPCTTDSSHTLPEVRALSTLALQRRTSPSPDRVPAVQLNPSILLRLEDVEDSVAVFNRPLGSGGSSPFNVPEEVEQLTQLLKVDLYTQDVEGKLEALNGAPLETTYNVSPAEIRRFGDRWKASMVAEFNSLIEKGAIKRVFGEEAARLKRDPSSKVLHTKTVCVAKPGKAGEPFRRKIRIVACGCESEYTDESNLYASGVVADSLRSSLVKAATESWPAHATDIHTAFLLAPLGQAAHQRQYILQPAQVLVDLGIAQEHECWTIDRAIYGLRESPRWWTDFRNQSLLKETIRSLNPEPTGDLPSGASTQEEYDLQQGLVDDNIFKIRRRSDNKHVGLLVLYVDDFLILSDTPVAQAIHAHLQNVLKWECDPLSTATPDRPLRFLGVNIRPLPDDGVNGPGFSLEQEAYIEEVLRGHGFTGPGSRVACSKELLCEAFEENPNQQDIREAQKATGEALWVSQRSRPDISFVVNYMSSMSTRAPKQVLLVAERLFRYLHQTRNHRLELRATTGSEDLIEVFTDASFAPYGSSSYGGILIRLNGAPCMWRAGRLPLIAVSTAEAELQALSEGAIFGQSFQAALQDITDRPAEIVLRCDSTAAIALAQGSSSQRTRHLKVRAAALYQQLQSSMMRLEHCPGDTQLADLFTKSLPGPRLSELAGLVGLAEARTPESPASSPQANAVASRALSKREKLRQAVSEAIECEIPSTVTSPSTPSTEGGVLKVPTPFLAGQRLPISRQATFSLLWVIGFLDYLNPSNFYRKFYGSSHEIRNLQHTLWAEGKAIPVSQRLQRLLPMDPVVYKAFEEMLRWDGPEEGLGGALASLGGQESRLWALHASLSMPGAAMSPVHYTDAPGLYTAAVALADVSYDMGPLHFWPGTNTPLAHEHFERAPREFLDQRPPAAPLLKAGDALIYDEQILRSWADNASAKPLPLLFVTFQTTRGQEAETQAIPELLLPSLHGRFRLLTHKKGDRIIGEARLLWWTIACLAAAAAAGIVAPTFLPGFAGAGARAPAAPQLRGSTAAGAGSGVGAIGAIAAGGAIVTALASARPARAAHKAACKAGRRELAVAYEDSGIDLLDNGKFAQGLVGSEGAWGRYEFDPLGFSSKTEQVPWLREAELKHGRICMLAWLGLVVPDFVRLPGEKFSFEAVPVSIDAHEAFRGATGVNAQILFWVSLVELCCTKKVFEWNSLEVAGDYGLTSWFPSDEEGQKKMRLAELKNGRLAMLAFAGAVTQAVLTRHPFPWLY</sequence>
<keyword evidence="9" id="KW-1133">Transmembrane helix</keyword>
<feature type="compositionally biased region" description="Polar residues" evidence="8">
    <location>
        <begin position="901"/>
        <end position="910"/>
    </location>
</feature>
<feature type="region of interest" description="Disordered" evidence="8">
    <location>
        <begin position="1500"/>
        <end position="1593"/>
    </location>
</feature>
<dbReference type="PROSITE" id="PS50158">
    <property type="entry name" value="ZF_CCHC"/>
    <property type="match status" value="1"/>
</dbReference>
<feature type="binding site" description="axial binding residue" evidence="5">
    <location>
        <position position="3449"/>
    </location>
    <ligand>
        <name>chlorophyll b</name>
        <dbReference type="ChEBI" id="CHEBI:61721"/>
        <label>1</label>
    </ligand>
    <ligandPart>
        <name>Mg</name>
        <dbReference type="ChEBI" id="CHEBI:25107"/>
    </ligandPart>
</feature>
<dbReference type="InterPro" id="IPR000571">
    <property type="entry name" value="Znf_CCCH"/>
</dbReference>
<gene>
    <name evidence="14" type="primary">GIP</name>
    <name evidence="14" type="ORF">SNAT2548_LOCUS29615</name>
</gene>
<feature type="region of interest" description="Disordered" evidence="8">
    <location>
        <begin position="900"/>
        <end position="938"/>
    </location>
</feature>
<feature type="compositionally biased region" description="Basic and acidic residues" evidence="8">
    <location>
        <begin position="1575"/>
        <end position="1593"/>
    </location>
</feature>
<dbReference type="GO" id="GO:0003676">
    <property type="term" value="F:nucleic acid binding"/>
    <property type="evidence" value="ECO:0007669"/>
    <property type="project" value="InterPro"/>
</dbReference>
<dbReference type="GO" id="GO:0016168">
    <property type="term" value="F:chlorophyll binding"/>
    <property type="evidence" value="ECO:0007669"/>
    <property type="project" value="UniProtKB-KW"/>
</dbReference>
<feature type="binding site" evidence="5">
    <location>
        <position position="3517"/>
    </location>
    <ligand>
        <name>chlorophyll a</name>
        <dbReference type="ChEBI" id="CHEBI:58416"/>
        <label>1</label>
    </ligand>
</feature>
<feature type="region of interest" description="Disordered" evidence="8">
    <location>
        <begin position="253"/>
        <end position="300"/>
    </location>
</feature>
<dbReference type="InterPro" id="IPR013103">
    <property type="entry name" value="RVT_2"/>
</dbReference>
<evidence type="ECO:0000259" key="11">
    <source>
        <dbReference type="PROSITE" id="PS50106"/>
    </source>
</evidence>
<dbReference type="InterPro" id="IPR012337">
    <property type="entry name" value="RNaseH-like_sf"/>
</dbReference>
<evidence type="ECO:0000313" key="15">
    <source>
        <dbReference type="Proteomes" id="UP000604046"/>
    </source>
</evidence>
<dbReference type="InterPro" id="IPR022796">
    <property type="entry name" value="Chloroa_b-bind"/>
</dbReference>
<feature type="region of interest" description="Disordered" evidence="8">
    <location>
        <begin position="1833"/>
        <end position="1866"/>
    </location>
</feature>
<feature type="binding site" description="axial binding residue" evidence="5">
    <location>
        <position position="3406"/>
    </location>
    <ligand>
        <name>chlorophyll b</name>
        <dbReference type="ChEBI" id="CHEBI:61721"/>
        <label>1</label>
    </ligand>
    <ligandPart>
        <name>Mg</name>
        <dbReference type="ChEBI" id="CHEBI:25107"/>
    </ligandPart>
</feature>
<feature type="domain" description="CCHC-type" evidence="12">
    <location>
        <begin position="982"/>
        <end position="998"/>
    </location>
</feature>
<evidence type="ECO:0000256" key="9">
    <source>
        <dbReference type="SAM" id="Phobius"/>
    </source>
</evidence>
<accession>A0A812TF34</accession>
<keyword evidence="2" id="KW-0150">Chloroplast</keyword>
<feature type="domain" description="Integrase catalytic" evidence="13">
    <location>
        <begin position="1633"/>
        <end position="1774"/>
    </location>
</feature>
<keyword evidence="4" id="KW-0934">Plastid</keyword>
<feature type="region of interest" description="Disordered" evidence="8">
    <location>
        <begin position="518"/>
        <end position="544"/>
    </location>
</feature>
<reference evidence="14" key="1">
    <citation type="submission" date="2021-02" db="EMBL/GenBank/DDBJ databases">
        <authorList>
            <person name="Dougan E. K."/>
            <person name="Rhodes N."/>
            <person name="Thang M."/>
            <person name="Chan C."/>
        </authorList>
    </citation>
    <scope>NUCLEOTIDE SEQUENCE</scope>
</reference>
<dbReference type="PROSITE" id="PS50994">
    <property type="entry name" value="INTEGRASE"/>
    <property type="match status" value="1"/>
</dbReference>
<dbReference type="InterPro" id="IPR001584">
    <property type="entry name" value="Integrase_cat-core"/>
</dbReference>
<feature type="binding site" evidence="5">
    <location>
        <position position="3503"/>
    </location>
    <ligand>
        <name>chlorophyll a</name>
        <dbReference type="ChEBI" id="CHEBI:58416"/>
        <label>1</label>
    </ligand>
</feature>
<evidence type="ECO:0000313" key="14">
    <source>
        <dbReference type="EMBL" id="CAE7528838.1"/>
    </source>
</evidence>
<feature type="zinc finger region" description="C3H1-type" evidence="6">
    <location>
        <begin position="944"/>
        <end position="972"/>
    </location>
</feature>
<evidence type="ECO:0000256" key="1">
    <source>
        <dbReference type="ARBA" id="ARBA00004229"/>
    </source>
</evidence>
<evidence type="ECO:0000256" key="5">
    <source>
        <dbReference type="PIRSR" id="PIRSR601344-1"/>
    </source>
</evidence>
<evidence type="ECO:0000256" key="8">
    <source>
        <dbReference type="SAM" id="MobiDB-lite"/>
    </source>
</evidence>
<keyword evidence="9" id="KW-0472">Membrane</keyword>
<evidence type="ECO:0000256" key="6">
    <source>
        <dbReference type="PROSITE-ProRule" id="PRU00723"/>
    </source>
</evidence>
<feature type="binding site" description="axial binding residue" evidence="5">
    <location>
        <position position="3470"/>
    </location>
    <ligand>
        <name>chlorophyll b</name>
        <dbReference type="ChEBI" id="CHEBI:61721"/>
        <label>1</label>
    </ligand>
    <ligandPart>
        <name>Mg</name>
        <dbReference type="ChEBI" id="CHEBI:25107"/>
    </ligandPart>
</feature>
<dbReference type="GO" id="GO:0009765">
    <property type="term" value="P:photosynthesis, light harvesting"/>
    <property type="evidence" value="ECO:0007669"/>
    <property type="project" value="InterPro"/>
</dbReference>
<feature type="compositionally biased region" description="Low complexity" evidence="8">
    <location>
        <begin position="1030"/>
        <end position="1042"/>
    </location>
</feature>
<dbReference type="Proteomes" id="UP000604046">
    <property type="component" value="Unassembled WGS sequence"/>
</dbReference>
<keyword evidence="9" id="KW-0812">Transmembrane</keyword>
<feature type="domain" description="C3H1-type" evidence="10">
    <location>
        <begin position="944"/>
        <end position="972"/>
    </location>
</feature>
<dbReference type="CDD" id="cd09272">
    <property type="entry name" value="RNase_HI_RT_Ty1"/>
    <property type="match status" value="1"/>
</dbReference>
<feature type="transmembrane region" description="Helical" evidence="9">
    <location>
        <begin position="3304"/>
        <end position="3329"/>
    </location>
</feature>
<dbReference type="Gene3D" id="3.30.420.10">
    <property type="entry name" value="Ribonuclease H-like superfamily/Ribonuclease H"/>
    <property type="match status" value="1"/>
</dbReference>
<dbReference type="CDD" id="cd00136">
    <property type="entry name" value="PDZ_canonical"/>
    <property type="match status" value="1"/>
</dbReference>
<dbReference type="PROSITE" id="PS50106">
    <property type="entry name" value="PDZ"/>
    <property type="match status" value="1"/>
</dbReference>
<keyword evidence="5" id="KW-0148">Chlorophyll</keyword>
<protein>
    <submittedName>
        <fullName evidence="14">GIP protein</fullName>
    </submittedName>
</protein>
<feature type="binding site" evidence="5">
    <location>
        <position position="3404"/>
    </location>
    <ligand>
        <name>chlorophyll a</name>
        <dbReference type="ChEBI" id="CHEBI:58416"/>
        <label>1</label>
    </ligand>
</feature>
<feature type="region of interest" description="Disordered" evidence="8">
    <location>
        <begin position="460"/>
        <end position="493"/>
    </location>
</feature>
<evidence type="ECO:0000259" key="12">
    <source>
        <dbReference type="PROSITE" id="PS50158"/>
    </source>
</evidence>
<comment type="caution">
    <text evidence="14">The sequence shown here is derived from an EMBL/GenBank/DDBJ whole genome shotgun (WGS) entry which is preliminary data.</text>
</comment>
<feature type="binding site" evidence="5">
    <location>
        <position position="3388"/>
    </location>
    <ligand>
        <name>chlorophyll a</name>
        <dbReference type="ChEBI" id="CHEBI:58416"/>
        <label>1</label>
    </ligand>
</feature>
<evidence type="ECO:0000256" key="7">
    <source>
        <dbReference type="SAM" id="Coils"/>
    </source>
</evidence>
<feature type="region of interest" description="Disordered" evidence="8">
    <location>
        <begin position="1017"/>
        <end position="1042"/>
    </location>
</feature>
<feature type="region of interest" description="Disordered" evidence="8">
    <location>
        <begin position="391"/>
        <end position="413"/>
    </location>
</feature>
<dbReference type="EMBL" id="CAJNDS010002568">
    <property type="protein sequence ID" value="CAE7528838.1"/>
    <property type="molecule type" value="Genomic_DNA"/>
</dbReference>
<dbReference type="PANTHER" id="PTHR21649">
    <property type="entry name" value="CHLOROPHYLL A/B BINDING PROTEIN"/>
    <property type="match status" value="1"/>
</dbReference>
<feature type="compositionally biased region" description="Polar residues" evidence="8">
    <location>
        <begin position="596"/>
        <end position="605"/>
    </location>
</feature>
<evidence type="ECO:0000256" key="4">
    <source>
        <dbReference type="ARBA" id="ARBA00022640"/>
    </source>
</evidence>
<evidence type="ECO:0000259" key="13">
    <source>
        <dbReference type="PROSITE" id="PS50994"/>
    </source>
</evidence>
<dbReference type="InterPro" id="IPR036034">
    <property type="entry name" value="PDZ_sf"/>
</dbReference>
<feature type="binding site" evidence="5">
    <location>
        <position position="3401"/>
    </location>
    <ligand>
        <name>chlorophyll a</name>
        <dbReference type="ChEBI" id="CHEBI:58416"/>
        <label>1</label>
    </ligand>
</feature>
<keyword evidence="7" id="KW-0175">Coiled coil</keyword>
<dbReference type="SUPFAM" id="SSF50156">
    <property type="entry name" value="PDZ domain-like"/>
    <property type="match status" value="1"/>
</dbReference>
<feature type="coiled-coil region" evidence="7">
    <location>
        <begin position="1210"/>
        <end position="1237"/>
    </location>
</feature>
<dbReference type="SUPFAM" id="SSF103511">
    <property type="entry name" value="Chlorophyll a-b binding protein"/>
    <property type="match status" value="1"/>
</dbReference>
<dbReference type="Pfam" id="PF00504">
    <property type="entry name" value="Chloroa_b-bind"/>
    <property type="match status" value="1"/>
</dbReference>
<feature type="compositionally biased region" description="Polar residues" evidence="8">
    <location>
        <begin position="194"/>
        <end position="203"/>
    </location>
</feature>
<organism evidence="14 15">
    <name type="scientific">Symbiodinium natans</name>
    <dbReference type="NCBI Taxonomy" id="878477"/>
    <lineage>
        <taxon>Eukaryota</taxon>
        <taxon>Sar</taxon>
        <taxon>Alveolata</taxon>
        <taxon>Dinophyceae</taxon>
        <taxon>Suessiales</taxon>
        <taxon>Symbiodiniaceae</taxon>
        <taxon>Symbiodinium</taxon>
    </lineage>
</organism>
<feature type="binding site" evidence="5">
    <location>
        <position position="3505"/>
    </location>
    <ligand>
        <name>chlorophyll a</name>
        <dbReference type="ChEBI" id="CHEBI:58416"/>
        <label>1</label>
    </ligand>
</feature>
<dbReference type="SUPFAM" id="SSF53098">
    <property type="entry name" value="Ribonuclease H-like"/>
    <property type="match status" value="1"/>
</dbReference>
<keyword evidence="15" id="KW-1185">Reference proteome</keyword>
<dbReference type="Gene3D" id="2.60.120.620">
    <property type="entry name" value="q2cbj1_9rhob like domain"/>
    <property type="match status" value="1"/>
</dbReference>
<dbReference type="GO" id="GO:0008270">
    <property type="term" value="F:zinc ion binding"/>
    <property type="evidence" value="ECO:0007669"/>
    <property type="project" value="UniProtKB-KW"/>
</dbReference>
<dbReference type="InterPro" id="IPR001478">
    <property type="entry name" value="PDZ"/>
</dbReference>
<dbReference type="GO" id="GO:0016020">
    <property type="term" value="C:membrane"/>
    <property type="evidence" value="ECO:0007669"/>
    <property type="project" value="InterPro"/>
</dbReference>
<feature type="binding site" evidence="5">
    <location>
        <position position="3500"/>
    </location>
    <ligand>
        <name>chlorophyll a</name>
        <dbReference type="ChEBI" id="CHEBI:58416"/>
        <label>1</label>
    </ligand>
</feature>
<evidence type="ECO:0000256" key="3">
    <source>
        <dbReference type="ARBA" id="ARBA00022531"/>
    </source>
</evidence>
<dbReference type="InterPro" id="IPR001344">
    <property type="entry name" value="Chloro_AB-bd_pln"/>
</dbReference>
<proteinExistence type="predicted"/>
<dbReference type="Pfam" id="PF07727">
    <property type="entry name" value="RVT_2"/>
    <property type="match status" value="1"/>
</dbReference>
<keyword evidence="5" id="KW-0157">Chromophore</keyword>
<dbReference type="InterPro" id="IPR001878">
    <property type="entry name" value="Znf_CCHC"/>
</dbReference>
<dbReference type="GO" id="GO:0015074">
    <property type="term" value="P:DNA integration"/>
    <property type="evidence" value="ECO:0007669"/>
    <property type="project" value="InterPro"/>
</dbReference>
<dbReference type="SMART" id="SM00228">
    <property type="entry name" value="PDZ"/>
    <property type="match status" value="1"/>
</dbReference>
<keyword evidence="3" id="KW-0602">Photosynthesis</keyword>
<feature type="region of interest" description="Disordered" evidence="8">
    <location>
        <begin position="2155"/>
        <end position="2187"/>
    </location>
</feature>
<dbReference type="SUPFAM" id="SSF51197">
    <property type="entry name" value="Clavaminate synthase-like"/>
    <property type="match status" value="1"/>
</dbReference>
<feature type="transmembrane region" description="Helical" evidence="9">
    <location>
        <begin position="3262"/>
        <end position="3284"/>
    </location>
</feature>
<keyword evidence="6" id="KW-0479">Metal-binding</keyword>
<dbReference type="Gene3D" id="1.10.3460.10">
    <property type="entry name" value="Chlorophyll a/b binding protein domain"/>
    <property type="match status" value="1"/>
</dbReference>
<keyword evidence="6" id="KW-0862">Zinc</keyword>
<feature type="compositionally biased region" description="Basic and acidic residues" evidence="8">
    <location>
        <begin position="1844"/>
        <end position="1855"/>
    </location>
</feature>
<dbReference type="OrthoDB" id="439192at2759"/>
<dbReference type="PROSITE" id="PS50103">
    <property type="entry name" value="ZF_C3H1"/>
    <property type="match status" value="1"/>
</dbReference>
<keyword evidence="6" id="KW-0863">Zinc-finger</keyword>